<dbReference type="Proteomes" id="UP001589589">
    <property type="component" value="Unassembled WGS sequence"/>
</dbReference>
<name>A0ABV5FQC4_9FLAO</name>
<reference evidence="1 2" key="1">
    <citation type="submission" date="2024-09" db="EMBL/GenBank/DDBJ databases">
        <authorList>
            <person name="Sun Q."/>
            <person name="Mori K."/>
        </authorList>
    </citation>
    <scope>NUCLEOTIDE SEQUENCE [LARGE SCALE GENOMIC DNA]</scope>
    <source>
        <strain evidence="1 2">CECT 7908</strain>
    </source>
</reference>
<evidence type="ECO:0000313" key="1">
    <source>
        <dbReference type="EMBL" id="MFB9065750.1"/>
    </source>
</evidence>
<accession>A0ABV5FQC4</accession>
<evidence type="ECO:0000313" key="2">
    <source>
        <dbReference type="Proteomes" id="UP001589589"/>
    </source>
</evidence>
<proteinExistence type="predicted"/>
<comment type="caution">
    <text evidence="1">The sequence shown here is derived from an EMBL/GenBank/DDBJ whole genome shotgun (WGS) entry which is preliminary data.</text>
</comment>
<keyword evidence="2" id="KW-1185">Reference proteome</keyword>
<dbReference type="RefSeq" id="WP_290264113.1">
    <property type="nucleotide sequence ID" value="NZ_JAUFQQ010000003.1"/>
</dbReference>
<gene>
    <name evidence="1" type="ORF">ACFFUQ_17145</name>
</gene>
<sequence length="53" mass="5922">MKQTVETRKTIDIPKDAKAKFSTVASNIKDKKLFQTKIGAAKRSLEGFKTLPI</sequence>
<protein>
    <submittedName>
        <fullName evidence="1">Uncharacterized protein</fullName>
    </submittedName>
</protein>
<dbReference type="EMBL" id="JBHMEX010000054">
    <property type="protein sequence ID" value="MFB9065750.1"/>
    <property type="molecule type" value="Genomic_DNA"/>
</dbReference>
<organism evidence="1 2">
    <name type="scientific">Flavobacterium branchiarum</name>
    <dbReference type="NCBI Taxonomy" id="1114870"/>
    <lineage>
        <taxon>Bacteria</taxon>
        <taxon>Pseudomonadati</taxon>
        <taxon>Bacteroidota</taxon>
        <taxon>Flavobacteriia</taxon>
        <taxon>Flavobacteriales</taxon>
        <taxon>Flavobacteriaceae</taxon>
        <taxon>Flavobacterium</taxon>
    </lineage>
</organism>